<sequence length="73" mass="8002">METLNFKTSIKDKEGVTVVTPFLNNLKHVDGWNIDLSDSDKLLTVQTTDNRIGENVIEAVIQAGFSAEAVGRP</sequence>
<dbReference type="AlphaFoldDB" id="A0A5R9KZ59"/>
<accession>A0A5R9KZ59</accession>
<protein>
    <submittedName>
        <fullName evidence="1">Copper chaperone</fullName>
    </submittedName>
</protein>
<reference evidence="1 2" key="1">
    <citation type="submission" date="2019-05" db="EMBL/GenBank/DDBJ databases">
        <authorList>
            <person name="Qu J.-H."/>
        </authorList>
    </citation>
    <scope>NUCLEOTIDE SEQUENCE [LARGE SCALE GENOMIC DNA]</scope>
    <source>
        <strain evidence="1 2">T17</strain>
    </source>
</reference>
<evidence type="ECO:0000313" key="2">
    <source>
        <dbReference type="Proteomes" id="UP000306402"/>
    </source>
</evidence>
<dbReference type="EMBL" id="VCEJ01000004">
    <property type="protein sequence ID" value="TLV01380.1"/>
    <property type="molecule type" value="Genomic_DNA"/>
</dbReference>
<dbReference type="Proteomes" id="UP000306402">
    <property type="component" value="Unassembled WGS sequence"/>
</dbReference>
<dbReference type="OrthoDB" id="677920at2"/>
<comment type="caution">
    <text evidence="1">The sequence shown here is derived from an EMBL/GenBank/DDBJ whole genome shotgun (WGS) entry which is preliminary data.</text>
</comment>
<name>A0A5R9KZ59_9BACT</name>
<dbReference type="RefSeq" id="WP_138366751.1">
    <property type="nucleotide sequence ID" value="NZ_VCEJ01000004.1"/>
</dbReference>
<proteinExistence type="predicted"/>
<evidence type="ECO:0000313" key="1">
    <source>
        <dbReference type="EMBL" id="TLV01380.1"/>
    </source>
</evidence>
<organism evidence="1 2">
    <name type="scientific">Dyadobacter luticola</name>
    <dbReference type="NCBI Taxonomy" id="1979387"/>
    <lineage>
        <taxon>Bacteria</taxon>
        <taxon>Pseudomonadati</taxon>
        <taxon>Bacteroidota</taxon>
        <taxon>Cytophagia</taxon>
        <taxon>Cytophagales</taxon>
        <taxon>Spirosomataceae</taxon>
        <taxon>Dyadobacter</taxon>
    </lineage>
</organism>
<keyword evidence="2" id="KW-1185">Reference proteome</keyword>
<gene>
    <name evidence="1" type="ORF">FEN17_18285</name>
</gene>